<gene>
    <name evidence="2" type="ORF">ILEXP_LOCUS22345</name>
</gene>
<feature type="compositionally biased region" description="Basic residues" evidence="1">
    <location>
        <begin position="1"/>
        <end position="11"/>
    </location>
</feature>
<organism evidence="2 3">
    <name type="scientific">Ilex paraguariensis</name>
    <name type="common">yerba mate</name>
    <dbReference type="NCBI Taxonomy" id="185542"/>
    <lineage>
        <taxon>Eukaryota</taxon>
        <taxon>Viridiplantae</taxon>
        <taxon>Streptophyta</taxon>
        <taxon>Embryophyta</taxon>
        <taxon>Tracheophyta</taxon>
        <taxon>Spermatophyta</taxon>
        <taxon>Magnoliopsida</taxon>
        <taxon>eudicotyledons</taxon>
        <taxon>Gunneridae</taxon>
        <taxon>Pentapetalae</taxon>
        <taxon>asterids</taxon>
        <taxon>campanulids</taxon>
        <taxon>Aquifoliales</taxon>
        <taxon>Aquifoliaceae</taxon>
        <taxon>Ilex</taxon>
    </lineage>
</organism>
<dbReference type="AlphaFoldDB" id="A0ABC8SA48"/>
<accession>A0ABC8SA48</accession>
<evidence type="ECO:0000313" key="2">
    <source>
        <dbReference type="EMBL" id="CAK9154042.1"/>
    </source>
</evidence>
<proteinExistence type="predicted"/>
<reference evidence="2 3" key="1">
    <citation type="submission" date="2024-02" db="EMBL/GenBank/DDBJ databases">
        <authorList>
            <person name="Vignale AGUSTIN F."/>
            <person name="Sosa J E."/>
            <person name="Modenutti C."/>
        </authorList>
    </citation>
    <scope>NUCLEOTIDE SEQUENCE [LARGE SCALE GENOMIC DNA]</scope>
</reference>
<dbReference type="Proteomes" id="UP001642360">
    <property type="component" value="Unassembled WGS sequence"/>
</dbReference>
<feature type="region of interest" description="Disordered" evidence="1">
    <location>
        <begin position="1"/>
        <end position="31"/>
    </location>
</feature>
<evidence type="ECO:0000256" key="1">
    <source>
        <dbReference type="SAM" id="MobiDB-lite"/>
    </source>
</evidence>
<name>A0ABC8SA48_9AQUA</name>
<protein>
    <submittedName>
        <fullName evidence="2">Uncharacterized protein</fullName>
    </submittedName>
</protein>
<sequence>MKSKLSKRKLGLTRENWKPKPSPLQPTTTMMDNGKAVAETMTISMEQQEKDHAQEDEPTLPEILLTSSSATTWCEKVPDKAQCLISSATQ</sequence>
<keyword evidence="3" id="KW-1185">Reference proteome</keyword>
<evidence type="ECO:0000313" key="3">
    <source>
        <dbReference type="Proteomes" id="UP001642360"/>
    </source>
</evidence>
<dbReference type="EMBL" id="CAUOFW020002480">
    <property type="protein sequence ID" value="CAK9154042.1"/>
    <property type="molecule type" value="Genomic_DNA"/>
</dbReference>
<comment type="caution">
    <text evidence="2">The sequence shown here is derived from an EMBL/GenBank/DDBJ whole genome shotgun (WGS) entry which is preliminary data.</text>
</comment>